<accession>A0ABD5NQ88</accession>
<sequence>MVSVSPRHQDAALVVCAVVLLAAPLWVAPLGLAEPTYHYDHAEVVVDDGEIRFADSNVATQAWPLSEQLACTGRDHRTCAFETYLAGGPSIPGLTYTTNPNATESMSDSPRDYEYVVGTDGVYEPASEVSDAPETVDGYADLYRMNLSVDRVPARGALRAIAIDSDDVSAPVREAAASGPAESGIDADPPKTPVRTADGSYYRVYRSGTEDPPAIERSLERGLTIGSPLLGVGLMLFVSRQFEVSYTGGGS</sequence>
<dbReference type="Pfam" id="PF26448">
    <property type="entry name" value="DUF8127"/>
    <property type="match status" value="1"/>
</dbReference>
<dbReference type="GeneID" id="73902499"/>
<comment type="caution">
    <text evidence="2">The sequence shown here is derived from an EMBL/GenBank/DDBJ whole genome shotgun (WGS) entry which is preliminary data.</text>
</comment>
<gene>
    <name evidence="2" type="ORF">ACFOUR_12735</name>
</gene>
<evidence type="ECO:0000313" key="3">
    <source>
        <dbReference type="Proteomes" id="UP001595846"/>
    </source>
</evidence>
<organism evidence="2 3">
    <name type="scientific">Halovivax cerinus</name>
    <dbReference type="NCBI Taxonomy" id="1487865"/>
    <lineage>
        <taxon>Archaea</taxon>
        <taxon>Methanobacteriati</taxon>
        <taxon>Methanobacteriota</taxon>
        <taxon>Stenosarchaea group</taxon>
        <taxon>Halobacteria</taxon>
        <taxon>Halobacteriales</taxon>
        <taxon>Natrialbaceae</taxon>
        <taxon>Halovivax</taxon>
    </lineage>
</organism>
<dbReference type="InterPro" id="IPR058440">
    <property type="entry name" value="DUF8127"/>
</dbReference>
<dbReference type="RefSeq" id="WP_256533378.1">
    <property type="nucleotide sequence ID" value="NZ_CP101824.1"/>
</dbReference>
<evidence type="ECO:0000256" key="1">
    <source>
        <dbReference type="SAM" id="MobiDB-lite"/>
    </source>
</evidence>
<name>A0ABD5NQ88_9EURY</name>
<dbReference type="Proteomes" id="UP001595846">
    <property type="component" value="Unassembled WGS sequence"/>
</dbReference>
<feature type="region of interest" description="Disordered" evidence="1">
    <location>
        <begin position="172"/>
        <end position="198"/>
    </location>
</feature>
<dbReference type="AlphaFoldDB" id="A0ABD5NQ88"/>
<proteinExistence type="predicted"/>
<protein>
    <submittedName>
        <fullName evidence="2">Uncharacterized protein</fullName>
    </submittedName>
</protein>
<evidence type="ECO:0000313" key="2">
    <source>
        <dbReference type="EMBL" id="MFC3959227.1"/>
    </source>
</evidence>
<keyword evidence="3" id="KW-1185">Reference proteome</keyword>
<dbReference type="EMBL" id="JBHSAQ010000010">
    <property type="protein sequence ID" value="MFC3959227.1"/>
    <property type="molecule type" value="Genomic_DNA"/>
</dbReference>
<reference evidence="2 3" key="1">
    <citation type="journal article" date="2019" name="Int. J. Syst. Evol. Microbiol.">
        <title>The Global Catalogue of Microorganisms (GCM) 10K type strain sequencing project: providing services to taxonomists for standard genome sequencing and annotation.</title>
        <authorList>
            <consortium name="The Broad Institute Genomics Platform"/>
            <consortium name="The Broad Institute Genome Sequencing Center for Infectious Disease"/>
            <person name="Wu L."/>
            <person name="Ma J."/>
        </authorList>
    </citation>
    <scope>NUCLEOTIDE SEQUENCE [LARGE SCALE GENOMIC DNA]</scope>
    <source>
        <strain evidence="2 3">IBRC-M 10256</strain>
    </source>
</reference>